<evidence type="ECO:0000313" key="5">
    <source>
        <dbReference type="Proteomes" id="UP000076442"/>
    </source>
</evidence>
<dbReference type="InterPro" id="IPR010221">
    <property type="entry name" value="VCBS_dom"/>
</dbReference>
<dbReference type="AlphaFoldDB" id="A0AAP1E6U5"/>
<dbReference type="Pfam" id="PF18994">
    <property type="entry name" value="Prophage_tailD1"/>
    <property type="match status" value="1"/>
</dbReference>
<proteinExistence type="predicted"/>
<dbReference type="Gene3D" id="2.60.120.260">
    <property type="entry name" value="Galactose-binding domain-like"/>
    <property type="match status" value="1"/>
</dbReference>
<accession>A0AAP1E6U5</accession>
<comment type="caution">
    <text evidence="4">The sequence shown here is derived from an EMBL/GenBank/DDBJ whole genome shotgun (WGS) entry which is preliminary data.</text>
</comment>
<dbReference type="Gene3D" id="3.55.50.40">
    <property type="match status" value="1"/>
</dbReference>
<feature type="domain" description="Tail spike" evidence="2">
    <location>
        <begin position="104"/>
        <end position="482"/>
    </location>
</feature>
<feature type="coiled-coil region" evidence="1">
    <location>
        <begin position="481"/>
        <end position="519"/>
    </location>
</feature>
<dbReference type="InterPro" id="IPR010572">
    <property type="entry name" value="Tail_dom"/>
</dbReference>
<dbReference type="Pfam" id="PF06605">
    <property type="entry name" value="Prophage_tail"/>
    <property type="match status" value="1"/>
</dbReference>
<dbReference type="EMBL" id="LJZV01000024">
    <property type="protein sequence ID" value="KZD89319.1"/>
    <property type="molecule type" value="Genomic_DNA"/>
</dbReference>
<organism evidence="4 5">
    <name type="scientific">Bacillus subtilis</name>
    <dbReference type="NCBI Taxonomy" id="1423"/>
    <lineage>
        <taxon>Bacteria</taxon>
        <taxon>Bacillati</taxon>
        <taxon>Bacillota</taxon>
        <taxon>Bacilli</taxon>
        <taxon>Bacillales</taxon>
        <taxon>Bacillaceae</taxon>
        <taxon>Bacillus</taxon>
    </lineage>
</organism>
<reference evidence="4 5" key="1">
    <citation type="submission" date="2015-09" db="EMBL/GenBank/DDBJ databases">
        <title>Spore heat resistance.</title>
        <authorList>
            <person name="Boekhorst J."/>
            <person name="Berendsen E.M."/>
            <person name="Wells-Bennik M.H."/>
            <person name="Kuipers O.P."/>
        </authorList>
    </citation>
    <scope>NUCLEOTIDE SEQUENCE [LARGE SCALE GENOMIC DNA]</scope>
    <source>
        <strain evidence="4 5">B4122</strain>
    </source>
</reference>
<gene>
    <name evidence="4" type="ORF">B4122_3705</name>
</gene>
<evidence type="ECO:0000259" key="3">
    <source>
        <dbReference type="Pfam" id="PF18994"/>
    </source>
</evidence>
<name>A0AAP1E6U5_BACIU</name>
<evidence type="ECO:0008006" key="6">
    <source>
        <dbReference type="Google" id="ProtNLM"/>
    </source>
</evidence>
<dbReference type="Proteomes" id="UP000076442">
    <property type="component" value="Unassembled WGS sequence"/>
</dbReference>
<dbReference type="InterPro" id="IPR044051">
    <property type="entry name" value="Prophage_tail_N"/>
</dbReference>
<sequence>MSVMYVLDKMNNTPYLIPDVDAVLTDSIDGTKDLSFSITLTQNNVIPFNALVGRNFILVDEIKHKSQRYFINSPTIRQEGEQLAKDITATHIFAFMLGKHYRSGSISGTKSLDDAFKFALSGSGFTYVIMKDAKNISPQKLEGFGNKYALELMNDIISTYSVELDVDNTTIYVYSRIGKKLKKKLHSGVNLTSLQITTSEDNTYTRIKGYGKKKDEKDILSDQSISYDSKTGEWSYDSSLKADFTKKIGATFTFSFTGTGFKFKTLVSKLGGKWEFKIDDQTKTISAYSDSDPKEKTFDVIRGLDSKTHKVVATFKGKDSNNPNTKGTKGAAPVMYLLRGDILTIYRSFKNENEEYVFPPVVYIHPDEKKYLIEGKPSWAPDYTDDSITKESDMIKVLKTKVNPYAETSYSVNYHEVFELLEIEEPVEKGDTIEVFAETALNGVTFEDSIRITGISYDPNDLTKPPSLTINGGRKTPEDRIAEERQRAKETERSLRAIKNEYAAQISAMKNELQQAIINSQQSDYPQTFPYTLQYVRGIWSVPSGGGFSTTLEKEIVLNTDNEINIKYVSSEPSSLLKQNGIAVAVDYDGRTADQFIVTFYQNGKQINPDTLPENSKVTVLINGFMEE</sequence>
<evidence type="ECO:0000256" key="1">
    <source>
        <dbReference type="SAM" id="Coils"/>
    </source>
</evidence>
<keyword evidence="1" id="KW-0175">Coiled coil</keyword>
<feature type="domain" description="Prophage endopeptidase tail N-terminal" evidence="3">
    <location>
        <begin position="16"/>
        <end position="91"/>
    </location>
</feature>
<dbReference type="NCBIfam" id="TIGR01965">
    <property type="entry name" value="VCBS_repeat"/>
    <property type="match status" value="1"/>
</dbReference>
<evidence type="ECO:0000313" key="4">
    <source>
        <dbReference type="EMBL" id="KZD89319.1"/>
    </source>
</evidence>
<evidence type="ECO:0000259" key="2">
    <source>
        <dbReference type="Pfam" id="PF06605"/>
    </source>
</evidence>
<protein>
    <recommendedName>
        <fullName evidence="6">Autolysin</fullName>
    </recommendedName>
</protein>